<dbReference type="AlphaFoldDB" id="A0A9D4D4N8"/>
<reference evidence="2" key="2">
    <citation type="submission" date="2020-11" db="EMBL/GenBank/DDBJ databases">
        <authorList>
            <person name="McCartney M.A."/>
            <person name="Auch B."/>
            <person name="Kono T."/>
            <person name="Mallez S."/>
            <person name="Becker A."/>
            <person name="Gohl D.M."/>
            <person name="Silverstein K.A.T."/>
            <person name="Koren S."/>
            <person name="Bechman K.B."/>
            <person name="Herman A."/>
            <person name="Abrahante J.E."/>
            <person name="Garbe J."/>
        </authorList>
    </citation>
    <scope>NUCLEOTIDE SEQUENCE</scope>
    <source>
        <strain evidence="2">Duluth1</strain>
        <tissue evidence="2">Whole animal</tissue>
    </source>
</reference>
<dbReference type="EMBL" id="JAIWYP010000011">
    <property type="protein sequence ID" value="KAH3738677.1"/>
    <property type="molecule type" value="Genomic_DNA"/>
</dbReference>
<dbReference type="PANTHER" id="PTHR46825">
    <property type="entry name" value="D-ALANYL-D-ALANINE-CARBOXYPEPTIDASE/ENDOPEPTIDASE AMPH"/>
    <property type="match status" value="1"/>
</dbReference>
<dbReference type="Gene3D" id="3.40.710.10">
    <property type="entry name" value="DD-peptidase/beta-lactamase superfamily"/>
    <property type="match status" value="1"/>
</dbReference>
<protein>
    <recommendedName>
        <fullName evidence="1">Beta-lactamase-related domain-containing protein</fullName>
    </recommendedName>
</protein>
<dbReference type="InterPro" id="IPR012338">
    <property type="entry name" value="Beta-lactam/transpept-like"/>
</dbReference>
<evidence type="ECO:0000259" key="1">
    <source>
        <dbReference type="Pfam" id="PF00144"/>
    </source>
</evidence>
<feature type="domain" description="Beta-lactamase-related" evidence="1">
    <location>
        <begin position="53"/>
        <end position="389"/>
    </location>
</feature>
<organism evidence="2 3">
    <name type="scientific">Dreissena polymorpha</name>
    <name type="common">Zebra mussel</name>
    <name type="synonym">Mytilus polymorpha</name>
    <dbReference type="NCBI Taxonomy" id="45954"/>
    <lineage>
        <taxon>Eukaryota</taxon>
        <taxon>Metazoa</taxon>
        <taxon>Spiralia</taxon>
        <taxon>Lophotrochozoa</taxon>
        <taxon>Mollusca</taxon>
        <taxon>Bivalvia</taxon>
        <taxon>Autobranchia</taxon>
        <taxon>Heteroconchia</taxon>
        <taxon>Euheterodonta</taxon>
        <taxon>Imparidentia</taxon>
        <taxon>Neoheterodontei</taxon>
        <taxon>Myida</taxon>
        <taxon>Dreissenoidea</taxon>
        <taxon>Dreissenidae</taxon>
        <taxon>Dreissena</taxon>
    </lineage>
</organism>
<accession>A0A9D4D4N8</accession>
<name>A0A9D4D4N8_DREPO</name>
<proteinExistence type="predicted"/>
<dbReference type="Proteomes" id="UP000828390">
    <property type="component" value="Unassembled WGS sequence"/>
</dbReference>
<dbReference type="InterPro" id="IPR001466">
    <property type="entry name" value="Beta-lactam-related"/>
</dbReference>
<evidence type="ECO:0000313" key="3">
    <source>
        <dbReference type="Proteomes" id="UP000828390"/>
    </source>
</evidence>
<dbReference type="PANTHER" id="PTHR46825:SF9">
    <property type="entry name" value="BETA-LACTAMASE-RELATED DOMAIN-CONTAINING PROTEIN"/>
    <property type="match status" value="1"/>
</dbReference>
<keyword evidence="3" id="KW-1185">Reference proteome</keyword>
<evidence type="ECO:0000313" key="2">
    <source>
        <dbReference type="EMBL" id="KAH3738677.1"/>
    </source>
</evidence>
<comment type="caution">
    <text evidence="2">The sequence shown here is derived from an EMBL/GenBank/DDBJ whole genome shotgun (WGS) entry which is preliminary data.</text>
</comment>
<dbReference type="SUPFAM" id="SSF56601">
    <property type="entry name" value="beta-lactamase/transpeptidase-like"/>
    <property type="match status" value="1"/>
</dbReference>
<dbReference type="Pfam" id="PF00144">
    <property type="entry name" value="Beta-lactamase"/>
    <property type="match status" value="1"/>
</dbReference>
<reference evidence="2" key="1">
    <citation type="journal article" date="2019" name="bioRxiv">
        <title>The Genome of the Zebra Mussel, Dreissena polymorpha: A Resource for Invasive Species Research.</title>
        <authorList>
            <person name="McCartney M.A."/>
            <person name="Auch B."/>
            <person name="Kono T."/>
            <person name="Mallez S."/>
            <person name="Zhang Y."/>
            <person name="Obille A."/>
            <person name="Becker A."/>
            <person name="Abrahante J.E."/>
            <person name="Garbe J."/>
            <person name="Badalamenti J.P."/>
            <person name="Herman A."/>
            <person name="Mangelson H."/>
            <person name="Liachko I."/>
            <person name="Sullivan S."/>
            <person name="Sone E.D."/>
            <person name="Koren S."/>
            <person name="Silverstein K.A.T."/>
            <person name="Beckman K.B."/>
            <person name="Gohl D.M."/>
        </authorList>
    </citation>
    <scope>NUCLEOTIDE SEQUENCE</scope>
    <source>
        <strain evidence="2">Duluth1</strain>
        <tissue evidence="2">Whole animal</tissue>
    </source>
</reference>
<dbReference type="OrthoDB" id="5946976at2759"/>
<gene>
    <name evidence="2" type="ORF">DPMN_045316</name>
</gene>
<dbReference type="InterPro" id="IPR050491">
    <property type="entry name" value="AmpC-like"/>
</dbReference>
<sequence>MDATEVGSKSQAFLENAFWDTTTCWATYCDHTYSIASACVVPNEPSPAYMRSFDDVICDFLREQGVPGASLYVSLNGRPFYQQGYGTSQAGEGVLSSSLMRIASISKVVTAMAVLKLCQERKLELTAQVFGNSGILSGFSACGGSLHITIEDLLRHSAGWDREQVGDHVFWYQEEGHAHLDPWDARQLVQYVLRRDLDFTPGSKHAYSNLGYLVLGMVIEAVSGMTYQEYVNAMLEVLDINDVIVGNTRQQVVHYEEVKYYNIDSKVQKSVFQDEGLVVPQYGSYPIETTGAYGGLVTCARSLVRILESLARVSGVPPILPPEVVQQMLAKPGYETDEFAWYGYGLSVEDCGKSYGHTGTMEGTSSTACHHGPSGLTWALLLNAWSKDMDLDGVVKYALSTVERLPLWHGVHVGRGLQVLSADMRQCCTYFSSVSNDMELCLANEVRRVLYKTFKYLDVEK</sequence>